<reference evidence="3" key="1">
    <citation type="submission" date="2016-11" db="EMBL/GenBank/DDBJ databases">
        <title>Complete Genome Sequence of alachlor-degrading Sphingomonas sp. strain JJ-A5.</title>
        <authorList>
            <person name="Lee H."/>
            <person name="Ka J.-O."/>
        </authorList>
    </citation>
    <scope>NUCLEOTIDE SEQUENCE [LARGE SCALE GENOMIC DNA]</scope>
    <source>
        <strain evidence="3">JJ-A5</strain>
    </source>
</reference>
<dbReference type="AlphaFoldDB" id="A0A1L3ZYM9"/>
<evidence type="ECO:0000313" key="2">
    <source>
        <dbReference type="EMBL" id="API60738.1"/>
    </source>
</evidence>
<keyword evidence="3" id="KW-1185">Reference proteome</keyword>
<dbReference type="EMBL" id="CP018221">
    <property type="protein sequence ID" value="API60738.1"/>
    <property type="molecule type" value="Genomic_DNA"/>
</dbReference>
<evidence type="ECO:0000256" key="1">
    <source>
        <dbReference type="SAM" id="SignalP"/>
    </source>
</evidence>
<evidence type="ECO:0000313" key="3">
    <source>
        <dbReference type="Proteomes" id="UP000182063"/>
    </source>
</evidence>
<dbReference type="KEGG" id="sphj:BSL82_16825"/>
<organism evidence="2 3">
    <name type="scientific">Tardibacter chloracetimidivorans</name>
    <dbReference type="NCBI Taxonomy" id="1921510"/>
    <lineage>
        <taxon>Bacteria</taxon>
        <taxon>Pseudomonadati</taxon>
        <taxon>Pseudomonadota</taxon>
        <taxon>Alphaproteobacteria</taxon>
        <taxon>Sphingomonadales</taxon>
        <taxon>Sphingomonadaceae</taxon>
        <taxon>Tardibacter</taxon>
    </lineage>
</organism>
<dbReference type="RefSeq" id="WP_072598396.1">
    <property type="nucleotide sequence ID" value="NZ_CP018221.1"/>
</dbReference>
<protein>
    <submittedName>
        <fullName evidence="2">Uncharacterized protein</fullName>
    </submittedName>
</protein>
<dbReference type="OrthoDB" id="7473015at2"/>
<name>A0A1L3ZYM9_9SPHN</name>
<gene>
    <name evidence="2" type="ORF">BSL82_16825</name>
</gene>
<proteinExistence type="predicted"/>
<feature type="signal peptide" evidence="1">
    <location>
        <begin position="1"/>
        <end position="24"/>
    </location>
</feature>
<sequence>MKIGKNIGAAVVAVAMFCMSASEAEAGSGCWQASQVAAAKVRDLQTRMMVAGLKCRGYGPEMLAAYNRFVVVHRASIQRHNDVLRARFIRMDGRSAGQRGYDRYATALANAYGATSADPAACGEMVGLAKRAATARAIDLVALAEDHGLEPEMKGGACPVRMASSR</sequence>
<keyword evidence="1" id="KW-0732">Signal</keyword>
<accession>A0A1L3ZYM9</accession>
<dbReference type="STRING" id="1921510.BSL82_16825"/>
<feature type="chain" id="PRO_5013041049" evidence="1">
    <location>
        <begin position="25"/>
        <end position="166"/>
    </location>
</feature>
<dbReference type="Proteomes" id="UP000182063">
    <property type="component" value="Chromosome"/>
</dbReference>